<protein>
    <recommendedName>
        <fullName evidence="2">RNase H type-1 domain-containing protein</fullName>
    </recommendedName>
</protein>
<dbReference type="OrthoDB" id="8058536at2759"/>
<accession>A0A821L5A1</accession>
<organism evidence="3 4">
    <name type="scientific">Pieris macdunnoughi</name>
    <dbReference type="NCBI Taxonomy" id="345717"/>
    <lineage>
        <taxon>Eukaryota</taxon>
        <taxon>Metazoa</taxon>
        <taxon>Ecdysozoa</taxon>
        <taxon>Arthropoda</taxon>
        <taxon>Hexapoda</taxon>
        <taxon>Insecta</taxon>
        <taxon>Pterygota</taxon>
        <taxon>Neoptera</taxon>
        <taxon>Endopterygota</taxon>
        <taxon>Lepidoptera</taxon>
        <taxon>Glossata</taxon>
        <taxon>Ditrysia</taxon>
        <taxon>Papilionoidea</taxon>
        <taxon>Pieridae</taxon>
        <taxon>Pierinae</taxon>
        <taxon>Pieris</taxon>
    </lineage>
</organism>
<dbReference type="GO" id="GO:0004523">
    <property type="term" value="F:RNA-DNA hybrid ribonuclease activity"/>
    <property type="evidence" value="ECO:0007669"/>
    <property type="project" value="InterPro"/>
</dbReference>
<name>A0A821L5A1_9NEOP</name>
<dbReference type="SUPFAM" id="SSF53098">
    <property type="entry name" value="Ribonuclease H-like"/>
    <property type="match status" value="1"/>
</dbReference>
<comment type="caution">
    <text evidence="3">The sequence shown here is derived from an EMBL/GenBank/DDBJ whole genome shotgun (WGS) entry which is preliminary data.</text>
</comment>
<dbReference type="EMBL" id="CAJOBZ010000001">
    <property type="protein sequence ID" value="CAF4745765.1"/>
    <property type="molecule type" value="Genomic_DNA"/>
</dbReference>
<dbReference type="GO" id="GO:0043137">
    <property type="term" value="P:DNA replication, removal of RNA primer"/>
    <property type="evidence" value="ECO:0007669"/>
    <property type="project" value="TreeGrafter"/>
</dbReference>
<evidence type="ECO:0000256" key="1">
    <source>
        <dbReference type="ARBA" id="ARBA00005300"/>
    </source>
</evidence>
<evidence type="ECO:0000313" key="4">
    <source>
        <dbReference type="Proteomes" id="UP000663880"/>
    </source>
</evidence>
<sequence length="432" mass="49056">MDSIQAKAMRIVLGAMKSSPINCMRVECVEPPLSLRRQFLSDKFLFRCIQFSNHILTPKLTYLASLIPNCSYWKNKRPPCLVESYRRFTCFEAPHQATSNPLFKYSYDSLVISPDIDTSTGLVKIEQNQKLTFNYIVDTKWPQWHRIFTDASKRSKDGCVGVGVLHSNYNIVQKTKLPPESSVFTGECIGLVKAIEYILLLKLQKTVIFTDSLSSLNALARFLFGSHYQFPVISEIRNLLLKCIKENYSVSFAWVPGHCGISGNEKADRLANEAVESGDVDIFRNYAHDLMSLSGIYLRNSWTEPWAQDSSKGRHYRTIQPSIPSKPWFWKLRFSKKVTTVLSRMRLGHVCTPAHLTKLNINDSPTCDCGYDVGDLNHIIFVCPRRDRSALLEGLISIQIPFPSSISCLLSTLDPHVYNLLAAFILSNNIKI</sequence>
<dbReference type="PROSITE" id="PS50879">
    <property type="entry name" value="RNASE_H_1"/>
    <property type="match status" value="1"/>
</dbReference>
<dbReference type="InterPro" id="IPR050092">
    <property type="entry name" value="RNase_H"/>
</dbReference>
<proteinExistence type="inferred from homology"/>
<feature type="domain" description="RNase H type-1" evidence="2">
    <location>
        <begin position="141"/>
        <end position="276"/>
    </location>
</feature>
<keyword evidence="4" id="KW-1185">Reference proteome</keyword>
<dbReference type="AlphaFoldDB" id="A0A821L5A1"/>
<dbReference type="CDD" id="cd09276">
    <property type="entry name" value="Rnase_HI_RT_non_LTR"/>
    <property type="match status" value="1"/>
</dbReference>
<comment type="similarity">
    <text evidence="1">Belongs to the RNase H family.</text>
</comment>
<dbReference type="Proteomes" id="UP000663880">
    <property type="component" value="Unassembled WGS sequence"/>
</dbReference>
<dbReference type="InterPro" id="IPR002156">
    <property type="entry name" value="RNaseH_domain"/>
</dbReference>
<dbReference type="PANTHER" id="PTHR10642:SF31">
    <property type="entry name" value="RIBONUCLEASE H1"/>
    <property type="match status" value="1"/>
</dbReference>
<dbReference type="InterPro" id="IPR012337">
    <property type="entry name" value="RNaseH-like_sf"/>
</dbReference>
<dbReference type="PANTHER" id="PTHR10642">
    <property type="entry name" value="RIBONUCLEASE H1"/>
    <property type="match status" value="1"/>
</dbReference>
<evidence type="ECO:0000313" key="3">
    <source>
        <dbReference type="EMBL" id="CAF4745765.1"/>
    </source>
</evidence>
<gene>
    <name evidence="3" type="ORF">PMACD_LOCUS338</name>
</gene>
<reference evidence="3" key="1">
    <citation type="submission" date="2021-02" db="EMBL/GenBank/DDBJ databases">
        <authorList>
            <person name="Steward A R."/>
        </authorList>
    </citation>
    <scope>NUCLEOTIDE SEQUENCE</scope>
</reference>
<dbReference type="InterPro" id="IPR036397">
    <property type="entry name" value="RNaseH_sf"/>
</dbReference>
<evidence type="ECO:0000259" key="2">
    <source>
        <dbReference type="PROSITE" id="PS50879"/>
    </source>
</evidence>
<dbReference type="Pfam" id="PF00075">
    <property type="entry name" value="RNase_H"/>
    <property type="match status" value="1"/>
</dbReference>
<dbReference type="GO" id="GO:0003676">
    <property type="term" value="F:nucleic acid binding"/>
    <property type="evidence" value="ECO:0007669"/>
    <property type="project" value="InterPro"/>
</dbReference>
<dbReference type="Gene3D" id="3.30.420.10">
    <property type="entry name" value="Ribonuclease H-like superfamily/Ribonuclease H"/>
    <property type="match status" value="1"/>
</dbReference>